<dbReference type="PATRIC" id="fig|299146.4.peg.2926"/>
<sequence length="324" mass="34212">MTVRAAACMIVLALAVAGCARPAPAGDGTSESPRLPGTLTVHPQWESCEAATPVTGIEPDDSQAALSLPHMDDGFQPVAAVVCLVQPRQRPSGGSDWVAVEERADDVAALTAALRLPDAKPTAGFCTMEMPFVPWLALLDAQGRWVRPGIPTNACHKPRQEFRTAYEQLPTRQVTTRVLREIESDQAVASGCSQKWADMVWVAGQSGGGRHDVPASLAGDDAEVRVCVYRVPESEQGGGKPAGDFESGGKLPAGRWTAIRHELTTAAPATACSTPSSRFAVLHLPTGMVYAEADGCRRVLIEAANGPGALRQGTARLGSLLFER</sequence>
<dbReference type="RefSeq" id="WP_091195487.1">
    <property type="nucleotide sequence ID" value="NZ_LT594324.1"/>
</dbReference>
<dbReference type="PROSITE" id="PS51257">
    <property type="entry name" value="PROKAR_LIPOPROTEIN"/>
    <property type="match status" value="1"/>
</dbReference>
<dbReference type="Proteomes" id="UP000198765">
    <property type="component" value="Chromosome I"/>
</dbReference>
<protein>
    <recommendedName>
        <fullName evidence="4">Lipoprotein</fullName>
    </recommendedName>
</protein>
<evidence type="ECO:0000256" key="1">
    <source>
        <dbReference type="SAM" id="SignalP"/>
    </source>
</evidence>
<proteinExistence type="predicted"/>
<keyword evidence="1" id="KW-0732">Signal</keyword>
<evidence type="ECO:0000313" key="3">
    <source>
        <dbReference type="Proteomes" id="UP000198765"/>
    </source>
</evidence>
<dbReference type="EMBL" id="LT594324">
    <property type="protein sequence ID" value="SBT47155.1"/>
    <property type="molecule type" value="Genomic_DNA"/>
</dbReference>
<gene>
    <name evidence="2" type="ORF">GA0070621_2822</name>
</gene>
<accession>A0A1A8ZTJ6</accession>
<organism evidence="2 3">
    <name type="scientific">Micromonospora narathiwatensis</name>
    <dbReference type="NCBI Taxonomy" id="299146"/>
    <lineage>
        <taxon>Bacteria</taxon>
        <taxon>Bacillati</taxon>
        <taxon>Actinomycetota</taxon>
        <taxon>Actinomycetes</taxon>
        <taxon>Micromonosporales</taxon>
        <taxon>Micromonosporaceae</taxon>
        <taxon>Micromonospora</taxon>
    </lineage>
</organism>
<evidence type="ECO:0000313" key="2">
    <source>
        <dbReference type="EMBL" id="SBT47155.1"/>
    </source>
</evidence>
<feature type="chain" id="PRO_5008382933" description="Lipoprotein" evidence="1">
    <location>
        <begin position="26"/>
        <end position="324"/>
    </location>
</feature>
<feature type="signal peptide" evidence="1">
    <location>
        <begin position="1"/>
        <end position="25"/>
    </location>
</feature>
<reference evidence="2 3" key="1">
    <citation type="submission" date="2016-06" db="EMBL/GenBank/DDBJ databases">
        <authorList>
            <person name="Kjaerup R.B."/>
            <person name="Dalgaard T.S."/>
            <person name="Juul-Madsen H.R."/>
        </authorList>
    </citation>
    <scope>NUCLEOTIDE SEQUENCE [LARGE SCALE GENOMIC DNA]</scope>
    <source>
        <strain evidence="2 3">DSM 45248</strain>
    </source>
</reference>
<dbReference type="OrthoDB" id="3295547at2"/>
<dbReference type="AlphaFoldDB" id="A0A1A8ZTJ6"/>
<name>A0A1A8ZTJ6_9ACTN</name>
<keyword evidence="3" id="KW-1185">Reference proteome</keyword>
<evidence type="ECO:0008006" key="4">
    <source>
        <dbReference type="Google" id="ProtNLM"/>
    </source>
</evidence>